<evidence type="ECO:0000313" key="3">
    <source>
        <dbReference type="Proteomes" id="UP000529637"/>
    </source>
</evidence>
<proteinExistence type="predicted"/>
<dbReference type="Gene3D" id="1.20.120.520">
    <property type="entry name" value="nmb1532 protein domain like"/>
    <property type="match status" value="1"/>
</dbReference>
<dbReference type="AlphaFoldDB" id="A0A7Y6NLC8"/>
<accession>A0A7Y6NLC8</accession>
<evidence type="ECO:0000313" key="2">
    <source>
        <dbReference type="EMBL" id="NUZ05333.1"/>
    </source>
</evidence>
<dbReference type="PANTHER" id="PTHR35585:SF1">
    <property type="entry name" value="HHE DOMAIN PROTEIN (AFU_ORTHOLOGUE AFUA_4G00730)"/>
    <property type="match status" value="1"/>
</dbReference>
<dbReference type="PANTHER" id="PTHR35585">
    <property type="entry name" value="HHE DOMAIN PROTEIN (AFU_ORTHOLOGUE AFUA_4G00730)"/>
    <property type="match status" value="1"/>
</dbReference>
<gene>
    <name evidence="2" type="ORF">HQN59_06115</name>
</gene>
<name>A0A7Y6NLC8_9BURK</name>
<dbReference type="Pfam" id="PF01814">
    <property type="entry name" value="Hemerythrin"/>
    <property type="match status" value="1"/>
</dbReference>
<protein>
    <submittedName>
        <fullName evidence="2">Hemerythrin domain-containing protein</fullName>
    </submittedName>
</protein>
<comment type="caution">
    <text evidence="2">The sequence shown here is derived from an EMBL/GenBank/DDBJ whole genome shotgun (WGS) entry which is preliminary data.</text>
</comment>
<feature type="domain" description="Hemerythrin-like" evidence="1">
    <location>
        <begin position="8"/>
        <end position="101"/>
    </location>
</feature>
<sequence>MKTLKESDDPGEQARLLAEVGDELTVHITSEEEIFYPAVNECRTEDVLLESLEEHLSLKRLLADLLELPVEAQTFAPKFQVLKEQTEHHHKEEEEHLFPKVKQMIPAEQRAELGERMLALQVRMKIEGDPREAVADQTDEAAPLK</sequence>
<organism evidence="2 3">
    <name type="scientific">Piscinibacter koreensis</name>
    <dbReference type="NCBI Taxonomy" id="2742824"/>
    <lineage>
        <taxon>Bacteria</taxon>
        <taxon>Pseudomonadati</taxon>
        <taxon>Pseudomonadota</taxon>
        <taxon>Betaproteobacteria</taxon>
        <taxon>Burkholderiales</taxon>
        <taxon>Sphaerotilaceae</taxon>
        <taxon>Piscinibacter</taxon>
    </lineage>
</organism>
<evidence type="ECO:0000259" key="1">
    <source>
        <dbReference type="Pfam" id="PF01814"/>
    </source>
</evidence>
<dbReference type="EMBL" id="JABWMJ010000002">
    <property type="protein sequence ID" value="NUZ05333.1"/>
    <property type="molecule type" value="Genomic_DNA"/>
</dbReference>
<reference evidence="2 3" key="1">
    <citation type="submission" date="2020-06" db="EMBL/GenBank/DDBJ databases">
        <title>Schlegella sp. ID0723 isolated from air conditioner.</title>
        <authorList>
            <person name="Kim D.Y."/>
            <person name="Kim D.-U."/>
        </authorList>
    </citation>
    <scope>NUCLEOTIDE SEQUENCE [LARGE SCALE GENOMIC DNA]</scope>
    <source>
        <strain evidence="2 3">ID0723</strain>
    </source>
</reference>
<dbReference type="InterPro" id="IPR012312">
    <property type="entry name" value="Hemerythrin-like"/>
</dbReference>
<dbReference type="Proteomes" id="UP000529637">
    <property type="component" value="Unassembled WGS sequence"/>
</dbReference>
<keyword evidence="3" id="KW-1185">Reference proteome</keyword>